<gene>
    <name evidence="1" type="ORF">OHT53_18755</name>
</gene>
<keyword evidence="2" id="KW-1185">Reference proteome</keyword>
<accession>A0ABZ1QZ40</accession>
<proteinExistence type="predicted"/>
<protein>
    <recommendedName>
        <fullName evidence="3">AraC family transcriptional regulator</fullName>
    </recommendedName>
</protein>
<evidence type="ECO:0000313" key="1">
    <source>
        <dbReference type="EMBL" id="WUN87991.1"/>
    </source>
</evidence>
<evidence type="ECO:0008006" key="3">
    <source>
        <dbReference type="Google" id="ProtNLM"/>
    </source>
</evidence>
<name>A0ABZ1QZ40_9ACTN</name>
<evidence type="ECO:0000313" key="2">
    <source>
        <dbReference type="Proteomes" id="UP001432071"/>
    </source>
</evidence>
<organism evidence="1 2">
    <name type="scientific">Streptomyces bobili</name>
    <dbReference type="NCBI Taxonomy" id="67280"/>
    <lineage>
        <taxon>Bacteria</taxon>
        <taxon>Bacillati</taxon>
        <taxon>Actinomycetota</taxon>
        <taxon>Actinomycetes</taxon>
        <taxon>Kitasatosporales</taxon>
        <taxon>Streptomycetaceae</taxon>
        <taxon>Streptomyces</taxon>
    </lineage>
</organism>
<dbReference type="GeneID" id="93763054"/>
<dbReference type="EMBL" id="CP108038">
    <property type="protein sequence ID" value="WUN87991.1"/>
    <property type="molecule type" value="Genomic_DNA"/>
</dbReference>
<dbReference type="Proteomes" id="UP001432071">
    <property type="component" value="Chromosome"/>
</dbReference>
<dbReference type="RefSeq" id="WP_328735447.1">
    <property type="nucleotide sequence ID" value="NZ_CP108038.1"/>
</dbReference>
<sequence length="113" mass="11675">MSELLTLAGLSVPMRALRMLAAEYGDLPAPAVGVSTIYPERLELSLHKGLGAFEVWRAALGIGPDEVEFGEQAGSIWTLQASALYAGAEVRLVAYGPSLDSVRAGTGDGGGDA</sequence>
<reference evidence="1" key="1">
    <citation type="submission" date="2022-10" db="EMBL/GenBank/DDBJ databases">
        <title>The complete genomes of actinobacterial strains from the NBC collection.</title>
        <authorList>
            <person name="Joergensen T.S."/>
            <person name="Alvarez Arevalo M."/>
            <person name="Sterndorff E.B."/>
            <person name="Faurdal D."/>
            <person name="Vuksanovic O."/>
            <person name="Mourched A.-S."/>
            <person name="Charusanti P."/>
            <person name="Shaw S."/>
            <person name="Blin K."/>
            <person name="Weber T."/>
        </authorList>
    </citation>
    <scope>NUCLEOTIDE SEQUENCE</scope>
    <source>
        <strain evidence="1">NBC_00302</strain>
    </source>
</reference>